<feature type="compositionally biased region" description="Polar residues" evidence="14">
    <location>
        <begin position="62"/>
        <end position="74"/>
    </location>
</feature>
<evidence type="ECO:0000313" key="17">
    <source>
        <dbReference type="EMBL" id="KZV98716.1"/>
    </source>
</evidence>
<feature type="domain" description="BCS1 N-terminal" evidence="16">
    <location>
        <begin position="9"/>
        <end position="189"/>
    </location>
</feature>
<dbReference type="GO" id="GO:0005524">
    <property type="term" value="F:ATP binding"/>
    <property type="evidence" value="ECO:0007669"/>
    <property type="project" value="UniProtKB-KW"/>
</dbReference>
<dbReference type="GO" id="GO:0005743">
    <property type="term" value="C:mitochondrial inner membrane"/>
    <property type="evidence" value="ECO:0007669"/>
    <property type="project" value="UniProtKB-SubCell"/>
</dbReference>
<feature type="region of interest" description="Disordered" evidence="14">
    <location>
        <begin position="62"/>
        <end position="86"/>
    </location>
</feature>
<evidence type="ECO:0000259" key="16">
    <source>
        <dbReference type="SMART" id="SM01024"/>
    </source>
</evidence>
<feature type="compositionally biased region" description="Basic and acidic residues" evidence="14">
    <location>
        <begin position="478"/>
        <end position="514"/>
    </location>
</feature>
<dbReference type="GO" id="GO:0005634">
    <property type="term" value="C:nucleus"/>
    <property type="evidence" value="ECO:0007669"/>
    <property type="project" value="UniProtKB-SubCell"/>
</dbReference>
<keyword evidence="10" id="KW-0472">Membrane</keyword>
<keyword evidence="3" id="KW-0812">Transmembrane</keyword>
<dbReference type="EMBL" id="KV425915">
    <property type="protein sequence ID" value="KZV98716.1"/>
    <property type="molecule type" value="Genomic_DNA"/>
</dbReference>
<evidence type="ECO:0000256" key="8">
    <source>
        <dbReference type="ARBA" id="ARBA00022989"/>
    </source>
</evidence>
<keyword evidence="13" id="KW-0805">Transcription regulation</keyword>
<accession>A0A165M3K0</accession>
<keyword evidence="9" id="KW-0496">Mitochondrion</keyword>
<dbReference type="InterPro" id="IPR003960">
    <property type="entry name" value="ATPase_AAA_CS"/>
</dbReference>
<evidence type="ECO:0000256" key="9">
    <source>
        <dbReference type="ARBA" id="ARBA00023128"/>
    </source>
</evidence>
<dbReference type="PANTHER" id="PTHR23070">
    <property type="entry name" value="BCS1 AAA-TYPE ATPASE"/>
    <property type="match status" value="1"/>
</dbReference>
<proteinExistence type="inferred from homology"/>
<feature type="compositionally biased region" description="Low complexity" evidence="14">
    <location>
        <begin position="530"/>
        <end position="539"/>
    </location>
</feature>
<evidence type="ECO:0000256" key="12">
    <source>
        <dbReference type="RuleBase" id="RU003651"/>
    </source>
</evidence>
<feature type="compositionally biased region" description="Basic and acidic residues" evidence="14">
    <location>
        <begin position="557"/>
        <end position="567"/>
    </location>
</feature>
<dbReference type="Gene3D" id="3.40.50.300">
    <property type="entry name" value="P-loop containing nucleotide triphosphate hydrolases"/>
    <property type="match status" value="1"/>
</dbReference>
<keyword evidence="7 12" id="KW-0067">ATP-binding</keyword>
<feature type="domain" description="AAA+ ATPase" evidence="15">
    <location>
        <begin position="220"/>
        <end position="367"/>
    </location>
</feature>
<comment type="function">
    <text evidence="13">TFIIF is a general transcription initiation factor that binds to RNA polymerase II and helps to recruit it to the initiation complex in collaboration with TFIIB. It promotes transcription elongation.</text>
</comment>
<feature type="region of interest" description="Disordered" evidence="14">
    <location>
        <begin position="391"/>
        <end position="416"/>
    </location>
</feature>
<evidence type="ECO:0000256" key="6">
    <source>
        <dbReference type="ARBA" id="ARBA00022801"/>
    </source>
</evidence>
<sequence>MDAMKGMLSPFGFTSNAIQDTLVPFFLTAHFSQEDYPYDWIMHWLSKQPAWARSREFEITTRSAGRNAMQSTTAGDLEDEEEDEDELVHGRRRRKVALMPSVDTTHTIYYKGHWLRITRSKRNDGWNGTCQELTISVVARNNSILKSLVLEAKKEYEKDAEHRVHIFMADVYGSWRWNGARQKRPMSSIVLEPGVKEMLINDCKDFLRSEDWYAERGIPFRRGYLLHGVPGSGKTSLIHSLAGELGLDIYVVSLSSKGMSDNTLNSLMGRVPTRCILLLEDLDAAFTRGVSRDATSTGAPPGGSSKTAAATETESDGSTLSLSGLLNSLDGVAAAEGRLLFATTNHIERLDPALSRPGRMDVWVNFTNATKWQAEGIFKCFFPSAKARAENQARREAENQHLPGHGPRRAGSSTHSAPLLSDVEIAELAKKFADAVPEGEMSVASLQGYLLKNKTRPRECVAEAAEWVIKERETKAKLKKEKEEKEKKEKEEKEAAEKKEKEEAEAKEKEETRKKEKKEKKKAKKAETTSSSSSSSSDSSDSEDDGVKAKAKKEKKSSKWEKVEKPAETTLETSTPAPVVAESSTTTTEAASSTSTSTPEPTATPATEPVPAESSLTVAPPTEVELAAATVASIVAATVSAATESSPAIDNAATVATPVAVAA</sequence>
<evidence type="ECO:0000256" key="7">
    <source>
        <dbReference type="ARBA" id="ARBA00022840"/>
    </source>
</evidence>
<reference evidence="17 18" key="1">
    <citation type="journal article" date="2016" name="Mol. Biol. Evol.">
        <title>Comparative Genomics of Early-Diverging Mushroom-Forming Fungi Provides Insights into the Origins of Lignocellulose Decay Capabilities.</title>
        <authorList>
            <person name="Nagy L.G."/>
            <person name="Riley R."/>
            <person name="Tritt A."/>
            <person name="Adam C."/>
            <person name="Daum C."/>
            <person name="Floudas D."/>
            <person name="Sun H."/>
            <person name="Yadav J.S."/>
            <person name="Pangilinan J."/>
            <person name="Larsson K.H."/>
            <person name="Matsuura K."/>
            <person name="Barry K."/>
            <person name="Labutti K."/>
            <person name="Kuo R."/>
            <person name="Ohm R.A."/>
            <person name="Bhattacharya S.S."/>
            <person name="Shirouzu T."/>
            <person name="Yoshinaga Y."/>
            <person name="Martin F.M."/>
            <person name="Grigoriev I.V."/>
            <person name="Hibbett D.S."/>
        </authorList>
    </citation>
    <scope>NUCLEOTIDE SEQUENCE [LARGE SCALE GENOMIC DNA]</scope>
    <source>
        <strain evidence="17 18">HHB12029</strain>
    </source>
</reference>
<keyword evidence="13" id="KW-0804">Transcription</keyword>
<dbReference type="OrthoDB" id="10251412at2759"/>
<evidence type="ECO:0000256" key="11">
    <source>
        <dbReference type="ARBA" id="ARBA00048778"/>
    </source>
</evidence>
<dbReference type="Pfam" id="PF08740">
    <property type="entry name" value="BCS1_N"/>
    <property type="match status" value="1"/>
</dbReference>
<protein>
    <recommendedName>
        <fullName evidence="13">Transcription initiation factor IIF subunit alpha</fullName>
    </recommendedName>
</protein>
<feature type="region of interest" description="Disordered" evidence="14">
    <location>
        <begin position="292"/>
        <end position="314"/>
    </location>
</feature>
<keyword evidence="6 17" id="KW-0378">Hydrolase</keyword>
<feature type="compositionally biased region" description="Polar residues" evidence="14">
    <location>
        <begin position="293"/>
        <end position="310"/>
    </location>
</feature>
<dbReference type="InterPro" id="IPR057495">
    <property type="entry name" value="AAA_lid_BCS1"/>
</dbReference>
<dbReference type="InterPro" id="IPR003959">
    <property type="entry name" value="ATPase_AAA_core"/>
</dbReference>
<evidence type="ECO:0000256" key="2">
    <source>
        <dbReference type="ARBA" id="ARBA00007448"/>
    </source>
</evidence>
<dbReference type="SMART" id="SM00382">
    <property type="entry name" value="AAA"/>
    <property type="match status" value="1"/>
</dbReference>
<dbReference type="GO" id="GO:0006367">
    <property type="term" value="P:transcription initiation at RNA polymerase II promoter"/>
    <property type="evidence" value="ECO:0007669"/>
    <property type="project" value="InterPro"/>
</dbReference>
<feature type="compositionally biased region" description="Basic residues" evidence="14">
    <location>
        <begin position="515"/>
        <end position="524"/>
    </location>
</feature>
<keyword evidence="13" id="KW-0238">DNA-binding</keyword>
<evidence type="ECO:0000256" key="14">
    <source>
        <dbReference type="SAM" id="MobiDB-lite"/>
    </source>
</evidence>
<evidence type="ECO:0000259" key="15">
    <source>
        <dbReference type="SMART" id="SM00382"/>
    </source>
</evidence>
<evidence type="ECO:0000313" key="18">
    <source>
        <dbReference type="Proteomes" id="UP000077266"/>
    </source>
</evidence>
<evidence type="ECO:0000256" key="10">
    <source>
        <dbReference type="ARBA" id="ARBA00023136"/>
    </source>
</evidence>
<comment type="catalytic activity">
    <reaction evidence="11">
        <text>ATP + H2O = ADP + phosphate + H(+)</text>
        <dbReference type="Rhea" id="RHEA:13065"/>
        <dbReference type="ChEBI" id="CHEBI:15377"/>
        <dbReference type="ChEBI" id="CHEBI:15378"/>
        <dbReference type="ChEBI" id="CHEBI:30616"/>
        <dbReference type="ChEBI" id="CHEBI:43474"/>
        <dbReference type="ChEBI" id="CHEBI:456216"/>
    </reaction>
    <physiologicalReaction direction="left-to-right" evidence="11">
        <dbReference type="Rhea" id="RHEA:13066"/>
    </physiologicalReaction>
</comment>
<organism evidence="17 18">
    <name type="scientific">Exidia glandulosa HHB12029</name>
    <dbReference type="NCBI Taxonomy" id="1314781"/>
    <lineage>
        <taxon>Eukaryota</taxon>
        <taxon>Fungi</taxon>
        <taxon>Dikarya</taxon>
        <taxon>Basidiomycota</taxon>
        <taxon>Agaricomycotina</taxon>
        <taxon>Agaricomycetes</taxon>
        <taxon>Auriculariales</taxon>
        <taxon>Exidiaceae</taxon>
        <taxon>Exidia</taxon>
    </lineage>
</organism>
<keyword evidence="5" id="KW-0999">Mitochondrion inner membrane</keyword>
<feature type="compositionally biased region" description="Low complexity" evidence="14">
    <location>
        <begin position="577"/>
        <end position="614"/>
    </location>
</feature>
<keyword evidence="8" id="KW-1133">Transmembrane helix</keyword>
<dbReference type="PROSITE" id="PS00674">
    <property type="entry name" value="AAA"/>
    <property type="match status" value="1"/>
</dbReference>
<dbReference type="AlphaFoldDB" id="A0A165M3K0"/>
<feature type="region of interest" description="Disordered" evidence="14">
    <location>
        <begin position="478"/>
        <end position="621"/>
    </location>
</feature>
<dbReference type="Pfam" id="PF25426">
    <property type="entry name" value="AAA_lid_BCS1"/>
    <property type="match status" value="1"/>
</dbReference>
<comment type="subcellular location">
    <subcellularLocation>
        <location evidence="1">Mitochondrion inner membrane</location>
        <topology evidence="1">Single-pass membrane protein</topology>
    </subcellularLocation>
    <subcellularLocation>
        <location evidence="13">Nucleus</location>
    </subcellularLocation>
</comment>
<evidence type="ECO:0000256" key="1">
    <source>
        <dbReference type="ARBA" id="ARBA00004434"/>
    </source>
</evidence>
<keyword evidence="13" id="KW-0539">Nucleus</keyword>
<dbReference type="GO" id="GO:0016887">
    <property type="term" value="F:ATP hydrolysis activity"/>
    <property type="evidence" value="ECO:0007669"/>
    <property type="project" value="InterPro"/>
</dbReference>
<dbReference type="InterPro" id="IPR027417">
    <property type="entry name" value="P-loop_NTPase"/>
</dbReference>
<dbReference type="InterPro" id="IPR003593">
    <property type="entry name" value="AAA+_ATPase"/>
</dbReference>
<dbReference type="InterPro" id="IPR008851">
    <property type="entry name" value="TFIIF-alpha"/>
</dbReference>
<dbReference type="GO" id="GO:0003677">
    <property type="term" value="F:DNA binding"/>
    <property type="evidence" value="ECO:0007669"/>
    <property type="project" value="UniProtKB-KW"/>
</dbReference>
<gene>
    <name evidence="17" type="ORF">EXIGLDRAFT_746447</name>
</gene>
<dbReference type="SUPFAM" id="SSF52540">
    <property type="entry name" value="P-loop containing nucleoside triphosphate hydrolases"/>
    <property type="match status" value="1"/>
</dbReference>
<dbReference type="InParanoid" id="A0A165M3K0"/>
<dbReference type="SMART" id="SM01024">
    <property type="entry name" value="BCS1_N"/>
    <property type="match status" value="1"/>
</dbReference>
<dbReference type="Proteomes" id="UP000077266">
    <property type="component" value="Unassembled WGS sequence"/>
</dbReference>
<evidence type="ECO:0000256" key="3">
    <source>
        <dbReference type="ARBA" id="ARBA00022692"/>
    </source>
</evidence>
<dbReference type="GO" id="GO:0032968">
    <property type="term" value="P:positive regulation of transcription elongation by RNA polymerase II"/>
    <property type="evidence" value="ECO:0007669"/>
    <property type="project" value="InterPro"/>
</dbReference>
<evidence type="ECO:0000256" key="4">
    <source>
        <dbReference type="ARBA" id="ARBA00022741"/>
    </source>
</evidence>
<keyword evidence="18" id="KW-1185">Reference proteome</keyword>
<evidence type="ECO:0000256" key="5">
    <source>
        <dbReference type="ARBA" id="ARBA00022792"/>
    </source>
</evidence>
<dbReference type="InterPro" id="IPR050747">
    <property type="entry name" value="Mitochondrial_chaperone_BCS1"/>
</dbReference>
<dbReference type="Pfam" id="PF00004">
    <property type="entry name" value="AAA"/>
    <property type="match status" value="1"/>
</dbReference>
<dbReference type="STRING" id="1314781.A0A165M3K0"/>
<comment type="similarity">
    <text evidence="2">Belongs to the AAA ATPase family. BCS1 subfamily.</text>
</comment>
<keyword evidence="4 12" id="KW-0547">Nucleotide-binding</keyword>
<name>A0A165M3K0_EXIGL</name>
<comment type="similarity">
    <text evidence="13">Belongs to the TFIIF alpha subunit family.</text>
</comment>
<dbReference type="InterPro" id="IPR014851">
    <property type="entry name" value="BCS1_N"/>
</dbReference>
<feature type="compositionally biased region" description="Acidic residues" evidence="14">
    <location>
        <begin position="76"/>
        <end position="86"/>
    </location>
</feature>
<evidence type="ECO:0000256" key="13">
    <source>
        <dbReference type="RuleBase" id="RU366044"/>
    </source>
</evidence>
<dbReference type="Pfam" id="PF05793">
    <property type="entry name" value="TFIIF_alpha"/>
    <property type="match status" value="1"/>
</dbReference>